<keyword evidence="2" id="KW-1185">Reference proteome</keyword>
<name>A0ACB9W5Q0_CHAAC</name>
<accession>A0ACB9W5Q0</accession>
<dbReference type="EMBL" id="CM043802">
    <property type="protein sequence ID" value="KAI4808191.1"/>
    <property type="molecule type" value="Genomic_DNA"/>
</dbReference>
<comment type="caution">
    <text evidence="1">The sequence shown here is derived from an EMBL/GenBank/DDBJ whole genome shotgun (WGS) entry which is preliminary data.</text>
</comment>
<protein>
    <submittedName>
        <fullName evidence="1">Uncharacterized protein</fullName>
    </submittedName>
</protein>
<dbReference type="Proteomes" id="UP001057452">
    <property type="component" value="Chromosome 18"/>
</dbReference>
<gene>
    <name evidence="1" type="ORF">KUCAC02_000257</name>
</gene>
<organism evidence="1 2">
    <name type="scientific">Chaenocephalus aceratus</name>
    <name type="common">Blackfin icefish</name>
    <name type="synonym">Chaenichthys aceratus</name>
    <dbReference type="NCBI Taxonomy" id="36190"/>
    <lineage>
        <taxon>Eukaryota</taxon>
        <taxon>Metazoa</taxon>
        <taxon>Chordata</taxon>
        <taxon>Craniata</taxon>
        <taxon>Vertebrata</taxon>
        <taxon>Euteleostomi</taxon>
        <taxon>Actinopterygii</taxon>
        <taxon>Neopterygii</taxon>
        <taxon>Teleostei</taxon>
        <taxon>Neoteleostei</taxon>
        <taxon>Acanthomorphata</taxon>
        <taxon>Eupercaria</taxon>
        <taxon>Perciformes</taxon>
        <taxon>Notothenioidei</taxon>
        <taxon>Channichthyidae</taxon>
        <taxon>Chaenocephalus</taxon>
    </lineage>
</organism>
<proteinExistence type="predicted"/>
<reference evidence="1" key="1">
    <citation type="submission" date="2022-05" db="EMBL/GenBank/DDBJ databases">
        <title>Chromosome-level genome of Chaenocephalus aceratus.</title>
        <authorList>
            <person name="Park H."/>
        </authorList>
    </citation>
    <scope>NUCLEOTIDE SEQUENCE</scope>
    <source>
        <strain evidence="1">KU_202001</strain>
    </source>
</reference>
<evidence type="ECO:0000313" key="2">
    <source>
        <dbReference type="Proteomes" id="UP001057452"/>
    </source>
</evidence>
<evidence type="ECO:0000313" key="1">
    <source>
        <dbReference type="EMBL" id="KAI4808191.1"/>
    </source>
</evidence>
<sequence>MESTVEERVENLKQLLSSENLSQNNKSPKMQLFSFLAMLNAYDPEAYLLMSECQQILGPPDPIHGGPPFENRMEPFIDFIKLSGPPDHKCSIDQVFAKSAVNELAALGLSRSATMKELMVSLCGDQIQPHIIDSIKTLLTTRVLEEKGREKFSRLISDIQEKENFYKAVSVLETASDKLTGNTTFPQTLSRLYYVKGGIIDYTKAEKWANTAIRRAPKNSYVADTLGQVHKHQFLRNQNLRKSYARQKWPSKPLKMLR</sequence>